<evidence type="ECO:0000256" key="1">
    <source>
        <dbReference type="SAM" id="Phobius"/>
    </source>
</evidence>
<feature type="transmembrane region" description="Helical" evidence="1">
    <location>
        <begin position="44"/>
        <end position="62"/>
    </location>
</feature>
<dbReference type="EMBL" id="NRSJ01000008">
    <property type="protein sequence ID" value="MBK1704280.1"/>
    <property type="molecule type" value="Genomic_DNA"/>
</dbReference>
<keyword evidence="1" id="KW-1133">Transmembrane helix</keyword>
<dbReference type="Proteomes" id="UP001296776">
    <property type="component" value="Unassembled WGS sequence"/>
</dbReference>
<dbReference type="RefSeq" id="WP_200345458.1">
    <property type="nucleotide sequence ID" value="NZ_NRSJ01000008.1"/>
</dbReference>
<keyword evidence="1" id="KW-0472">Membrane</keyword>
<dbReference type="AlphaFoldDB" id="A0AAJ0U2V7"/>
<keyword evidence="3" id="KW-1185">Reference proteome</keyword>
<comment type="caution">
    <text evidence="2">The sequence shown here is derived from an EMBL/GenBank/DDBJ whole genome shotgun (WGS) entry which is preliminary data.</text>
</comment>
<protein>
    <submittedName>
        <fullName evidence="2">Uncharacterized protein</fullName>
    </submittedName>
</protein>
<reference evidence="2" key="2">
    <citation type="journal article" date="2020" name="Microorganisms">
        <title>Osmotic Adaptation and Compatible Solute Biosynthesis of Phototrophic Bacteria as Revealed from Genome Analyses.</title>
        <authorList>
            <person name="Imhoff J.F."/>
            <person name="Rahn T."/>
            <person name="Kunzel S."/>
            <person name="Keller A."/>
            <person name="Neulinger S.C."/>
        </authorList>
    </citation>
    <scope>NUCLEOTIDE SEQUENCE</scope>
    <source>
        <strain evidence="2">DSM 11080</strain>
    </source>
</reference>
<feature type="transmembrane region" description="Helical" evidence="1">
    <location>
        <begin position="88"/>
        <end position="110"/>
    </location>
</feature>
<accession>A0AAJ0U2V7</accession>
<organism evidence="2 3">
    <name type="scientific">Halochromatium glycolicum</name>
    <dbReference type="NCBI Taxonomy" id="85075"/>
    <lineage>
        <taxon>Bacteria</taxon>
        <taxon>Pseudomonadati</taxon>
        <taxon>Pseudomonadota</taxon>
        <taxon>Gammaproteobacteria</taxon>
        <taxon>Chromatiales</taxon>
        <taxon>Chromatiaceae</taxon>
        <taxon>Halochromatium</taxon>
    </lineage>
</organism>
<proteinExistence type="predicted"/>
<name>A0AAJ0U2V7_9GAMM</name>
<evidence type="ECO:0000313" key="2">
    <source>
        <dbReference type="EMBL" id="MBK1704280.1"/>
    </source>
</evidence>
<evidence type="ECO:0000313" key="3">
    <source>
        <dbReference type="Proteomes" id="UP001296776"/>
    </source>
</evidence>
<feature type="transmembrane region" description="Helical" evidence="1">
    <location>
        <begin position="20"/>
        <end position="38"/>
    </location>
</feature>
<sequence>MRFDISPREIKKANIPHEIFLTNLIGNHILMAVAAGGIAGTFPWVMAVIPAISFSILSFTLWRAHRAVGRDPWYVMCHWQVCARRSRIFIGMLSLLLGATLLAWIGHVYGGMMKEAAIALVAGVGILPVMVTVLVLIIVESDALYNANQAKLPAWVVERYPNPDAKLIDEPAAPEAAV</sequence>
<keyword evidence="1" id="KW-0812">Transmembrane</keyword>
<gene>
    <name evidence="2" type="ORF">CKO40_06885</name>
</gene>
<feature type="transmembrane region" description="Helical" evidence="1">
    <location>
        <begin position="116"/>
        <end position="139"/>
    </location>
</feature>
<reference evidence="2" key="1">
    <citation type="submission" date="2017-08" db="EMBL/GenBank/DDBJ databases">
        <authorList>
            <person name="Imhoff J.F."/>
            <person name="Rahn T."/>
            <person name="Kuenzel S."/>
            <person name="Neulinger S.C."/>
        </authorList>
    </citation>
    <scope>NUCLEOTIDE SEQUENCE</scope>
    <source>
        <strain evidence="2">DSM 11080</strain>
    </source>
</reference>